<keyword evidence="7" id="KW-0547">Nucleotide-binding</keyword>
<evidence type="ECO:0000259" key="14">
    <source>
        <dbReference type="Pfam" id="PF00224"/>
    </source>
</evidence>
<reference evidence="16" key="1">
    <citation type="journal article" date="2019" name="Int. J. Syst. Evol. Microbiol.">
        <title>The Global Catalogue of Microorganisms (GCM) 10K type strain sequencing project: providing services to taxonomists for standard genome sequencing and annotation.</title>
        <authorList>
            <consortium name="The Broad Institute Genomics Platform"/>
            <consortium name="The Broad Institute Genome Sequencing Center for Infectious Disease"/>
            <person name="Wu L."/>
            <person name="Ma J."/>
        </authorList>
    </citation>
    <scope>NUCLEOTIDE SEQUENCE [LARGE SCALE GENOMIC DNA]</scope>
    <source>
        <strain evidence="16">TISTR 1511</strain>
    </source>
</reference>
<keyword evidence="10" id="KW-0460">Magnesium</keyword>
<dbReference type="NCBIfam" id="NF011314">
    <property type="entry name" value="PRK14725.1"/>
    <property type="match status" value="1"/>
</dbReference>
<evidence type="ECO:0000256" key="3">
    <source>
        <dbReference type="ARBA" id="ARBA00008663"/>
    </source>
</evidence>
<dbReference type="EMBL" id="JBHUNF010000001">
    <property type="protein sequence ID" value="MFD2673906.1"/>
    <property type="molecule type" value="Genomic_DNA"/>
</dbReference>
<evidence type="ECO:0000256" key="13">
    <source>
        <dbReference type="SAM" id="Coils"/>
    </source>
</evidence>
<dbReference type="InterPro" id="IPR015793">
    <property type="entry name" value="Pyrv_Knase_brl"/>
</dbReference>
<dbReference type="InterPro" id="IPR015806">
    <property type="entry name" value="Pyrv_Knase_insert_dom_sf"/>
</dbReference>
<protein>
    <recommendedName>
        <fullName evidence="4">pyruvate kinase</fullName>
        <ecNumber evidence="4">2.7.1.40</ecNumber>
    </recommendedName>
</protein>
<dbReference type="InterPro" id="IPR001697">
    <property type="entry name" value="Pyr_Knase"/>
</dbReference>
<keyword evidence="12 15" id="KW-0670">Pyruvate</keyword>
<evidence type="ECO:0000256" key="1">
    <source>
        <dbReference type="ARBA" id="ARBA00001958"/>
    </source>
</evidence>
<keyword evidence="6" id="KW-0479">Metal-binding</keyword>
<dbReference type="InterPro" id="IPR040442">
    <property type="entry name" value="Pyrv_kinase-like_dom_sf"/>
</dbReference>
<evidence type="ECO:0000256" key="11">
    <source>
        <dbReference type="ARBA" id="ARBA00023152"/>
    </source>
</evidence>
<dbReference type="Gene3D" id="3.20.20.60">
    <property type="entry name" value="Phosphoenolpyruvate-binding domains"/>
    <property type="match status" value="2"/>
</dbReference>
<dbReference type="Proteomes" id="UP001597453">
    <property type="component" value="Unassembled WGS sequence"/>
</dbReference>
<evidence type="ECO:0000313" key="16">
    <source>
        <dbReference type="Proteomes" id="UP001597453"/>
    </source>
</evidence>
<evidence type="ECO:0000256" key="2">
    <source>
        <dbReference type="ARBA" id="ARBA00004997"/>
    </source>
</evidence>
<evidence type="ECO:0000256" key="5">
    <source>
        <dbReference type="ARBA" id="ARBA00022679"/>
    </source>
</evidence>
<dbReference type="RefSeq" id="WP_066055040.1">
    <property type="nucleotide sequence ID" value="NZ_JBHUNF010000001.1"/>
</dbReference>
<evidence type="ECO:0000256" key="12">
    <source>
        <dbReference type="ARBA" id="ARBA00023317"/>
    </source>
</evidence>
<dbReference type="Pfam" id="PF00224">
    <property type="entry name" value="PK"/>
    <property type="match status" value="1"/>
</dbReference>
<organism evidence="15 16">
    <name type="scientific">Gulosibacter bifidus</name>
    <dbReference type="NCBI Taxonomy" id="272239"/>
    <lineage>
        <taxon>Bacteria</taxon>
        <taxon>Bacillati</taxon>
        <taxon>Actinomycetota</taxon>
        <taxon>Actinomycetes</taxon>
        <taxon>Micrococcales</taxon>
        <taxon>Microbacteriaceae</taxon>
        <taxon>Gulosibacter</taxon>
    </lineage>
</organism>
<keyword evidence="5" id="KW-0808">Transferase</keyword>
<dbReference type="InterPro" id="IPR011037">
    <property type="entry name" value="Pyrv_Knase-like_insert_dom_sf"/>
</dbReference>
<gene>
    <name evidence="15" type="ORF">ACFSUQ_01100</name>
</gene>
<dbReference type="SUPFAM" id="SSF50800">
    <property type="entry name" value="PK beta-barrel domain-like"/>
    <property type="match status" value="1"/>
</dbReference>
<evidence type="ECO:0000313" key="15">
    <source>
        <dbReference type="EMBL" id="MFD2673906.1"/>
    </source>
</evidence>
<evidence type="ECO:0000256" key="9">
    <source>
        <dbReference type="ARBA" id="ARBA00022840"/>
    </source>
</evidence>
<evidence type="ECO:0000256" key="8">
    <source>
        <dbReference type="ARBA" id="ARBA00022777"/>
    </source>
</evidence>
<keyword evidence="13" id="KW-0175">Coiled coil</keyword>
<comment type="caution">
    <text evidence="15">The sequence shown here is derived from an EMBL/GenBank/DDBJ whole genome shotgun (WGS) entry which is preliminary data.</text>
</comment>
<dbReference type="Gene3D" id="2.40.33.10">
    <property type="entry name" value="PK beta-barrel domain-like"/>
    <property type="match status" value="1"/>
</dbReference>
<keyword evidence="9" id="KW-0067">ATP-binding</keyword>
<evidence type="ECO:0000256" key="6">
    <source>
        <dbReference type="ARBA" id="ARBA00022723"/>
    </source>
</evidence>
<keyword evidence="11" id="KW-0324">Glycolysis</keyword>
<proteinExistence type="inferred from homology"/>
<sequence length="624" mass="68609">MTNSAPVDSDYRTFSLPEILTELEVLLADVERAEQDAAHVLARVLPEHRESARNLIHYVAVRQHDLRPLQESLADYGLSSLGRMEAIVRSWLLTVTETVRAMVEGRHRREIWGPLDDGQEVLDRNSQDLLGRPHGTFRQTRIMVTLPSEAAEQPELVSQMGRVGMDIARINCAHDDETAWASMVASVRSLPGEVRVAMDLGGPKLRTGPLVAGPKVTRVKPVRNQRGETISPSSILLVDAANETVDYVDDDIQIIPVTGLETSQFSEKAELKFRDARGRKRKLVVASVSDAGVLVRCDRTVYFETGLEITHNAHPILTVADLEPVRQHLFVRAGDVITLCNDMAPQPATEAGPHRIGCSLEAAFRDAQPGERILFDDGKIEGTIRAVDAETITVDVTRAGVDGVKLRAEKGINLPDTVLNIPALTEADRSHLPFVAANADAVNLSFVRSAADVADLITELEQLRARRLGITLKIETESGFRDLPRMLLEAMRWSNVGVMIARGDLAVELGFERMAEVQEEILWICEAAHVPVIWATQVLDSLARTGLPSRAEVTDAAMSRRAEAVMLNKGPFIVDAIDTLSSILDRMGGHVAKKRSLLRPLASFSLTHIDEDAARPQPSIVDHD</sequence>
<keyword evidence="16" id="KW-1185">Reference proteome</keyword>
<comment type="cofactor">
    <cofactor evidence="1">
        <name>K(+)</name>
        <dbReference type="ChEBI" id="CHEBI:29103"/>
    </cofactor>
</comment>
<dbReference type="GO" id="GO:0016301">
    <property type="term" value="F:kinase activity"/>
    <property type="evidence" value="ECO:0007669"/>
    <property type="project" value="UniProtKB-KW"/>
</dbReference>
<accession>A0ABW5RFR1</accession>
<dbReference type="InterPro" id="IPR015813">
    <property type="entry name" value="Pyrv/PenolPyrv_kinase-like_dom"/>
</dbReference>
<evidence type="ECO:0000256" key="4">
    <source>
        <dbReference type="ARBA" id="ARBA00012142"/>
    </source>
</evidence>
<evidence type="ECO:0000256" key="7">
    <source>
        <dbReference type="ARBA" id="ARBA00022741"/>
    </source>
</evidence>
<evidence type="ECO:0000256" key="10">
    <source>
        <dbReference type="ARBA" id="ARBA00022842"/>
    </source>
</evidence>
<comment type="similarity">
    <text evidence="3">Belongs to the pyruvate kinase family.</text>
</comment>
<name>A0ABW5RFR1_9MICO</name>
<dbReference type="PANTHER" id="PTHR11817">
    <property type="entry name" value="PYRUVATE KINASE"/>
    <property type="match status" value="1"/>
</dbReference>
<feature type="coiled-coil region" evidence="13">
    <location>
        <begin position="16"/>
        <end position="43"/>
    </location>
</feature>
<dbReference type="EC" id="2.7.1.40" evidence="4"/>
<dbReference type="SUPFAM" id="SSF51621">
    <property type="entry name" value="Phosphoenolpyruvate/pyruvate domain"/>
    <property type="match status" value="1"/>
</dbReference>
<comment type="pathway">
    <text evidence="2">Carbohydrate degradation; glycolysis; pyruvate from D-glyceraldehyde 3-phosphate: step 5/5.</text>
</comment>
<keyword evidence="8 15" id="KW-0418">Kinase</keyword>
<feature type="domain" description="Pyruvate kinase barrel" evidence="14">
    <location>
        <begin position="326"/>
        <end position="567"/>
    </location>
</feature>